<dbReference type="SUPFAM" id="SSF81606">
    <property type="entry name" value="PP2C-like"/>
    <property type="match status" value="1"/>
</dbReference>
<dbReference type="PROSITE" id="PS50921">
    <property type="entry name" value="ANTAR"/>
    <property type="match status" value="1"/>
</dbReference>
<evidence type="ECO:0000256" key="1">
    <source>
        <dbReference type="ARBA" id="ARBA00022801"/>
    </source>
</evidence>
<dbReference type="EMBL" id="JBHLUD010000006">
    <property type="protein sequence ID" value="MFC0543549.1"/>
    <property type="molecule type" value="Genomic_DNA"/>
</dbReference>
<dbReference type="Proteomes" id="UP001589810">
    <property type="component" value="Unassembled WGS sequence"/>
</dbReference>
<dbReference type="GO" id="GO:0004722">
    <property type="term" value="F:protein serine/threonine phosphatase activity"/>
    <property type="evidence" value="ECO:0007669"/>
    <property type="project" value="UniProtKB-EC"/>
</dbReference>
<dbReference type="PANTHER" id="PTHR43156:SF2">
    <property type="entry name" value="STAGE II SPORULATION PROTEIN E"/>
    <property type="match status" value="1"/>
</dbReference>
<dbReference type="EC" id="3.1.3.16" evidence="3"/>
<dbReference type="SUPFAM" id="SSF55781">
    <property type="entry name" value="GAF domain-like"/>
    <property type="match status" value="1"/>
</dbReference>
<dbReference type="InterPro" id="IPR001932">
    <property type="entry name" value="PPM-type_phosphatase-like_dom"/>
</dbReference>
<dbReference type="InterPro" id="IPR052016">
    <property type="entry name" value="Bact_Sigma-Reg"/>
</dbReference>
<evidence type="ECO:0000259" key="2">
    <source>
        <dbReference type="PROSITE" id="PS50921"/>
    </source>
</evidence>
<dbReference type="InterPro" id="IPR029016">
    <property type="entry name" value="GAF-like_dom_sf"/>
</dbReference>
<proteinExistence type="predicted"/>
<dbReference type="PANTHER" id="PTHR43156">
    <property type="entry name" value="STAGE II SPORULATION PROTEIN E-RELATED"/>
    <property type="match status" value="1"/>
</dbReference>
<dbReference type="InterPro" id="IPR036457">
    <property type="entry name" value="PPM-type-like_dom_sf"/>
</dbReference>
<name>A0ABV6MTA0_9PSEU</name>
<protein>
    <submittedName>
        <fullName evidence="3">GAF domain-containing SpoIIE family protein phosphatase</fullName>
        <ecNumber evidence="3">3.1.3.16</ecNumber>
    </submittedName>
</protein>
<dbReference type="SMART" id="SM00331">
    <property type="entry name" value="PP2C_SIG"/>
    <property type="match status" value="1"/>
</dbReference>
<organism evidence="3 4">
    <name type="scientific">Kutzneria chonburiensis</name>
    <dbReference type="NCBI Taxonomy" id="1483604"/>
    <lineage>
        <taxon>Bacteria</taxon>
        <taxon>Bacillati</taxon>
        <taxon>Actinomycetota</taxon>
        <taxon>Actinomycetes</taxon>
        <taxon>Pseudonocardiales</taxon>
        <taxon>Pseudonocardiaceae</taxon>
        <taxon>Kutzneria</taxon>
    </lineage>
</organism>
<dbReference type="RefSeq" id="WP_273940096.1">
    <property type="nucleotide sequence ID" value="NZ_CP097263.1"/>
</dbReference>
<evidence type="ECO:0000313" key="4">
    <source>
        <dbReference type="Proteomes" id="UP001589810"/>
    </source>
</evidence>
<evidence type="ECO:0000313" key="3">
    <source>
        <dbReference type="EMBL" id="MFC0543549.1"/>
    </source>
</evidence>
<dbReference type="InterPro" id="IPR005561">
    <property type="entry name" value="ANTAR"/>
</dbReference>
<keyword evidence="1 3" id="KW-0378">Hydrolase</keyword>
<dbReference type="Gene3D" id="3.60.40.10">
    <property type="entry name" value="PPM-type phosphatase domain"/>
    <property type="match status" value="1"/>
</dbReference>
<accession>A0ABV6MTA0</accession>
<reference evidence="3 4" key="1">
    <citation type="submission" date="2024-09" db="EMBL/GenBank/DDBJ databases">
        <authorList>
            <person name="Sun Q."/>
            <person name="Mori K."/>
        </authorList>
    </citation>
    <scope>NUCLEOTIDE SEQUENCE [LARGE SCALE GENOMIC DNA]</scope>
    <source>
        <strain evidence="3 4">TBRC 1432</strain>
    </source>
</reference>
<keyword evidence="4" id="KW-1185">Reference proteome</keyword>
<gene>
    <name evidence="3" type="ORF">ACFFH7_18755</name>
</gene>
<comment type="caution">
    <text evidence="3">The sequence shown here is derived from an EMBL/GenBank/DDBJ whole genome shotgun (WGS) entry which is preliminary data.</text>
</comment>
<feature type="domain" description="ANTAR" evidence="2">
    <location>
        <begin position="11"/>
        <end position="72"/>
    </location>
</feature>
<sequence>MSDLERLARLVAHQREQLAQLRARAAADAVLEQAKGRLVERVGGSLAHATQHLHTLAESVGLTPLEMAAELMETAPPPAGGDIPVLGLRLAEARVSTARDGDALADAVYTEALLPTGAVALAIWRVEPDGTLGLVGQRGLGVSEASRWRHLPPQFAANVRTAVAEQRQLWLRAGVSDPALAPAAERWPGGARAVLPIRNSRAVLGALEICWPVPRREFTAGQRTELVALADLCASALTDVDGEQSWLLGLLDSLVDAVLTARAERVGGKIVDFVVEHVGEGWPLLPADMVGERLLALFPFAAKADGLFERAVRVLETGVSEEFLDEERRVRVARLYDGVAISWRQRGDAELAENALRAGGLGGWEESLVTGRVTWTPRLTEVIGVGHPMPLRELAAELGPDGESTMGRLLHTVINGRRPATAVFKKPDRQLRLFAEPVLTAPDYPGAGDVVELRGAWQDVTSEYHTEFALEVTAEHADEQQKLAIQLQHAIIPPTTQLPQTAGLEIAVRYQPAATQHLVGGDWYDAVALPSGQLLLVIGDIAGHGIPVVTGMIAMRNALRGLAMTGAPPAQMLAWLNTSAAALPERVSGTVLCGLYDASTSTLVWARAGHLPPLLVRDGVASLLPLPAGPLLGAFSTPRYEESTLVLAPGDRLVLFTDGLVERPNLDIDECLDDLVATAAHTVEGIEQYADRLLAHVGANARDDTCLLALRAR</sequence>
<dbReference type="Gene3D" id="3.30.450.40">
    <property type="match status" value="1"/>
</dbReference>
<dbReference type="Pfam" id="PF07228">
    <property type="entry name" value="SpoIIE"/>
    <property type="match status" value="1"/>
</dbReference>